<dbReference type="PANTHER" id="PTHR13233">
    <property type="entry name" value="MICROSPHERULE PROTEIN 1"/>
    <property type="match status" value="1"/>
</dbReference>
<dbReference type="GO" id="GO:0045944">
    <property type="term" value="P:positive regulation of transcription by RNA polymerase II"/>
    <property type="evidence" value="ECO:0007669"/>
    <property type="project" value="TreeGrafter"/>
</dbReference>
<dbReference type="SUPFAM" id="SSF49879">
    <property type="entry name" value="SMAD/FHA domain"/>
    <property type="match status" value="1"/>
</dbReference>
<protein>
    <recommendedName>
        <fullName evidence="1">FHA domain-containing protein</fullName>
    </recommendedName>
</protein>
<gene>
    <name evidence="2" type="ORF">CEUR00632_LOCUS15018</name>
</gene>
<dbReference type="GO" id="GO:0002151">
    <property type="term" value="F:G-quadruplex RNA binding"/>
    <property type="evidence" value="ECO:0007669"/>
    <property type="project" value="InterPro"/>
</dbReference>
<proteinExistence type="predicted"/>
<evidence type="ECO:0000259" key="1">
    <source>
        <dbReference type="PROSITE" id="PS50006"/>
    </source>
</evidence>
<evidence type="ECO:0000313" key="2">
    <source>
        <dbReference type="EMBL" id="CAD8299374.1"/>
    </source>
</evidence>
<dbReference type="GO" id="GO:0031011">
    <property type="term" value="C:Ino80 complex"/>
    <property type="evidence" value="ECO:0007669"/>
    <property type="project" value="InterPro"/>
</dbReference>
<name>A0A7R9VM46_9CHLO</name>
<dbReference type="GO" id="GO:0044545">
    <property type="term" value="C:NSL complex"/>
    <property type="evidence" value="ECO:0007669"/>
    <property type="project" value="TreeGrafter"/>
</dbReference>
<dbReference type="AlphaFoldDB" id="A0A7R9VM46"/>
<accession>A0A7R9VM46</accession>
<dbReference type="InterPro" id="IPR037912">
    <property type="entry name" value="MCRS1"/>
</dbReference>
<feature type="domain" description="FHA" evidence="1">
    <location>
        <begin position="38"/>
        <end position="98"/>
    </location>
</feature>
<organism evidence="2">
    <name type="scientific">Chlamydomonas euryale</name>
    <dbReference type="NCBI Taxonomy" id="1486919"/>
    <lineage>
        <taxon>Eukaryota</taxon>
        <taxon>Viridiplantae</taxon>
        <taxon>Chlorophyta</taxon>
        <taxon>core chlorophytes</taxon>
        <taxon>Chlorophyceae</taxon>
        <taxon>CS clade</taxon>
        <taxon>Chlamydomonadales</taxon>
        <taxon>Chlamydomonadaceae</taxon>
        <taxon>Chlamydomonas</taxon>
    </lineage>
</organism>
<dbReference type="EMBL" id="HBEC01032426">
    <property type="protein sequence ID" value="CAD8299374.1"/>
    <property type="molecule type" value="Transcribed_RNA"/>
</dbReference>
<dbReference type="PANTHER" id="PTHR13233:SF0">
    <property type="entry name" value="MICROSPHERULE PROTEIN 1"/>
    <property type="match status" value="1"/>
</dbReference>
<dbReference type="InterPro" id="IPR000253">
    <property type="entry name" value="FHA_dom"/>
</dbReference>
<dbReference type="InterPro" id="IPR008984">
    <property type="entry name" value="SMAD_FHA_dom_sf"/>
</dbReference>
<sequence>MKLEAAAGAATVRQLDADGALCCLSGRSGQWHVHRATVLLGRSSATKGSVDVDLSLGSSGAPAAKVCRRQAMLSLLPDGTFAVENLGRRPLHVDGEPLARFRSAPLAHLSLLEAGGVQLLFLVNTDAVARALRRSARLAA</sequence>
<dbReference type="PROSITE" id="PS50006">
    <property type="entry name" value="FHA_DOMAIN"/>
    <property type="match status" value="1"/>
</dbReference>
<dbReference type="GO" id="GO:0071339">
    <property type="term" value="C:MLL1 complex"/>
    <property type="evidence" value="ECO:0007669"/>
    <property type="project" value="InterPro"/>
</dbReference>
<reference evidence="2" key="1">
    <citation type="submission" date="2021-01" db="EMBL/GenBank/DDBJ databases">
        <authorList>
            <person name="Corre E."/>
            <person name="Pelletier E."/>
            <person name="Niang G."/>
            <person name="Scheremetjew M."/>
            <person name="Finn R."/>
            <person name="Kale V."/>
            <person name="Holt S."/>
            <person name="Cochrane G."/>
            <person name="Meng A."/>
            <person name="Brown T."/>
            <person name="Cohen L."/>
        </authorList>
    </citation>
    <scope>NUCLEOTIDE SEQUENCE</scope>
    <source>
        <strain evidence="2">CCMP219</strain>
    </source>
</reference>